<dbReference type="InterPro" id="IPR009056">
    <property type="entry name" value="Cyt_c-like_dom"/>
</dbReference>
<evidence type="ECO:0000256" key="9">
    <source>
        <dbReference type="SAM" id="Phobius"/>
    </source>
</evidence>
<dbReference type="GO" id="GO:0020037">
    <property type="term" value="F:heme binding"/>
    <property type="evidence" value="ECO:0007669"/>
    <property type="project" value="InterPro"/>
</dbReference>
<reference evidence="12" key="1">
    <citation type="submission" date="2020-03" db="EMBL/GenBank/DDBJ databases">
        <title>Solimonas marina sp. nov., isolated from deep seawater of the Pacific Ocean.</title>
        <authorList>
            <person name="Liu X."/>
            <person name="Lai Q."/>
            <person name="Sun F."/>
            <person name="Gai Y."/>
            <person name="Li G."/>
            <person name="Shao Z."/>
        </authorList>
    </citation>
    <scope>NUCLEOTIDE SEQUENCE</scope>
    <source>
        <strain evidence="12">C16B3</strain>
    </source>
</reference>
<dbReference type="AlphaFoldDB" id="A0A970B3L6"/>
<comment type="subcellular location">
    <subcellularLocation>
        <location evidence="1">Membrane</location>
    </subcellularLocation>
</comment>
<dbReference type="Gene3D" id="1.10.760.10">
    <property type="entry name" value="Cytochrome c-like domain"/>
    <property type="match status" value="1"/>
</dbReference>
<protein>
    <submittedName>
        <fullName evidence="12">Cytochrome c1</fullName>
    </submittedName>
</protein>
<keyword evidence="7 9" id="KW-0472">Membrane</keyword>
<feature type="binding site" description="covalent" evidence="8">
    <location>
        <position position="54"/>
    </location>
    <ligand>
        <name>heme c</name>
        <dbReference type="ChEBI" id="CHEBI:61717"/>
    </ligand>
</feature>
<evidence type="ECO:0000313" key="12">
    <source>
        <dbReference type="EMBL" id="NKF21382.1"/>
    </source>
</evidence>
<proteinExistence type="predicted"/>
<evidence type="ECO:0000256" key="3">
    <source>
        <dbReference type="ARBA" id="ARBA00022692"/>
    </source>
</evidence>
<dbReference type="Pfam" id="PF02167">
    <property type="entry name" value="Cytochrom_C1"/>
    <property type="match status" value="2"/>
</dbReference>
<evidence type="ECO:0000256" key="4">
    <source>
        <dbReference type="ARBA" id="ARBA00022723"/>
    </source>
</evidence>
<feature type="signal peptide" evidence="10">
    <location>
        <begin position="1"/>
        <end position="24"/>
    </location>
</feature>
<dbReference type="InterPro" id="IPR036909">
    <property type="entry name" value="Cyt_c-like_dom_sf"/>
</dbReference>
<gene>
    <name evidence="12" type="ORF">G7Y82_03560</name>
</gene>
<sequence>MRTKYSFRALLAAALLLLAGPALAEGEVLPYPFKADPDNIASVQRGARNFMNYCSGCHSMRNLRYNRIGSDLGISDELLKAKLMFTTDKVSDHIVSAMPEEAKAWFGKQPPDLTVETRYRGADWVYNYLLTFYVDPKRPLGTNNLVLPNASMPDVLWELQGLQVLKEGGGDEHAEGGHDEHEGPQFELATKGTMSPDEYRDFVADTTNFMVYAAEPGRAMRISVGIKVILFLLLFTVLAYLTKREFWKDVH</sequence>
<evidence type="ECO:0000256" key="1">
    <source>
        <dbReference type="ARBA" id="ARBA00004370"/>
    </source>
</evidence>
<evidence type="ECO:0000256" key="2">
    <source>
        <dbReference type="ARBA" id="ARBA00022617"/>
    </source>
</evidence>
<evidence type="ECO:0000256" key="10">
    <source>
        <dbReference type="SAM" id="SignalP"/>
    </source>
</evidence>
<evidence type="ECO:0000256" key="5">
    <source>
        <dbReference type="ARBA" id="ARBA00022989"/>
    </source>
</evidence>
<dbReference type="RefSeq" id="WP_168146654.1">
    <property type="nucleotide sequence ID" value="NZ_JAAVXB010000002.1"/>
</dbReference>
<evidence type="ECO:0000259" key="11">
    <source>
        <dbReference type="PROSITE" id="PS51007"/>
    </source>
</evidence>
<dbReference type="GO" id="GO:0016020">
    <property type="term" value="C:membrane"/>
    <property type="evidence" value="ECO:0007669"/>
    <property type="project" value="UniProtKB-SubCell"/>
</dbReference>
<keyword evidence="3 9" id="KW-0812">Transmembrane</keyword>
<comment type="caution">
    <text evidence="12">The sequence shown here is derived from an EMBL/GenBank/DDBJ whole genome shotgun (WGS) entry which is preliminary data.</text>
</comment>
<name>A0A970B3L6_9GAMM</name>
<evidence type="ECO:0000256" key="8">
    <source>
        <dbReference type="PIRSR" id="PIRSR602326-1"/>
    </source>
</evidence>
<organism evidence="12 13">
    <name type="scientific">Solimonas marina</name>
    <dbReference type="NCBI Taxonomy" id="2714601"/>
    <lineage>
        <taxon>Bacteria</taxon>
        <taxon>Pseudomonadati</taxon>
        <taxon>Pseudomonadota</taxon>
        <taxon>Gammaproteobacteria</taxon>
        <taxon>Nevskiales</taxon>
        <taxon>Nevskiaceae</taxon>
        <taxon>Solimonas</taxon>
    </lineage>
</organism>
<feature type="binding site" description="covalent" evidence="8">
    <location>
        <position position="57"/>
    </location>
    <ligand>
        <name>heme c</name>
        <dbReference type="ChEBI" id="CHEBI:61717"/>
    </ligand>
</feature>
<feature type="binding site" description="covalent" evidence="8">
    <location>
        <position position="58"/>
    </location>
    <ligand>
        <name>heme c</name>
        <dbReference type="ChEBI" id="CHEBI:61717"/>
    </ligand>
</feature>
<keyword evidence="2 8" id="KW-0349">Heme</keyword>
<evidence type="ECO:0000256" key="6">
    <source>
        <dbReference type="ARBA" id="ARBA00023004"/>
    </source>
</evidence>
<feature type="domain" description="Cytochrome c" evidence="11">
    <location>
        <begin position="41"/>
        <end position="210"/>
    </location>
</feature>
<feature type="chain" id="PRO_5038114125" evidence="10">
    <location>
        <begin position="25"/>
        <end position="251"/>
    </location>
</feature>
<dbReference type="Proteomes" id="UP000653472">
    <property type="component" value="Unassembled WGS sequence"/>
</dbReference>
<keyword evidence="5 9" id="KW-1133">Transmembrane helix</keyword>
<dbReference type="SUPFAM" id="SSF46626">
    <property type="entry name" value="Cytochrome c"/>
    <property type="match status" value="1"/>
</dbReference>
<dbReference type="GO" id="GO:0009055">
    <property type="term" value="F:electron transfer activity"/>
    <property type="evidence" value="ECO:0007669"/>
    <property type="project" value="InterPro"/>
</dbReference>
<dbReference type="Gene3D" id="1.20.5.100">
    <property type="entry name" value="Cytochrome c1, transmembrane anchor, C-terminal"/>
    <property type="match status" value="1"/>
</dbReference>
<dbReference type="GO" id="GO:0046872">
    <property type="term" value="F:metal ion binding"/>
    <property type="evidence" value="ECO:0007669"/>
    <property type="project" value="UniProtKB-KW"/>
</dbReference>
<keyword evidence="4 8" id="KW-0479">Metal-binding</keyword>
<dbReference type="PANTHER" id="PTHR10266:SF3">
    <property type="entry name" value="CYTOCHROME C1, HEME PROTEIN, MITOCHONDRIAL"/>
    <property type="match status" value="1"/>
</dbReference>
<accession>A0A970B3L6</accession>
<comment type="cofactor">
    <cofactor evidence="8">
        <name>heme c</name>
        <dbReference type="ChEBI" id="CHEBI:61717"/>
    </cofactor>
    <text evidence="8">Binds 1 heme c group covalently per subunit.</text>
</comment>
<dbReference type="EMBL" id="JAAVXB010000002">
    <property type="protein sequence ID" value="NKF21382.1"/>
    <property type="molecule type" value="Genomic_DNA"/>
</dbReference>
<keyword evidence="10" id="KW-0732">Signal</keyword>
<dbReference type="PROSITE" id="PS51007">
    <property type="entry name" value="CYTC"/>
    <property type="match status" value="1"/>
</dbReference>
<keyword evidence="6 8" id="KW-0408">Iron</keyword>
<evidence type="ECO:0000256" key="7">
    <source>
        <dbReference type="ARBA" id="ARBA00023136"/>
    </source>
</evidence>
<keyword evidence="13" id="KW-1185">Reference proteome</keyword>
<dbReference type="InterPro" id="IPR002326">
    <property type="entry name" value="Cyt_c1"/>
</dbReference>
<evidence type="ECO:0000313" key="13">
    <source>
        <dbReference type="Proteomes" id="UP000653472"/>
    </source>
</evidence>
<dbReference type="PANTHER" id="PTHR10266">
    <property type="entry name" value="CYTOCHROME C1"/>
    <property type="match status" value="1"/>
</dbReference>
<feature type="transmembrane region" description="Helical" evidence="9">
    <location>
        <begin position="222"/>
        <end position="241"/>
    </location>
</feature>